<gene>
    <name evidence="4" type="ORF">F4162_06400</name>
</gene>
<organism evidence="4">
    <name type="scientific">Synechococcus sp. SB0676_bin_10</name>
    <dbReference type="NCBI Taxonomy" id="2604869"/>
    <lineage>
        <taxon>Bacteria</taxon>
        <taxon>Bacillati</taxon>
        <taxon>Cyanobacteriota</taxon>
        <taxon>Cyanophyceae</taxon>
        <taxon>Synechococcales</taxon>
        <taxon>Synechococcaceae</taxon>
        <taxon>Synechococcus</taxon>
    </lineage>
</organism>
<dbReference type="GO" id="GO:0043565">
    <property type="term" value="F:sequence-specific DNA binding"/>
    <property type="evidence" value="ECO:0007669"/>
    <property type="project" value="TreeGrafter"/>
</dbReference>
<name>A0A6B1FBF8_9SYNE</name>
<dbReference type="GO" id="GO:1904047">
    <property type="term" value="F:S-adenosyl-L-methionine binding"/>
    <property type="evidence" value="ECO:0007669"/>
    <property type="project" value="TreeGrafter"/>
</dbReference>
<evidence type="ECO:0000256" key="3">
    <source>
        <dbReference type="ARBA" id="ARBA00022691"/>
    </source>
</evidence>
<evidence type="ECO:0000256" key="2">
    <source>
        <dbReference type="ARBA" id="ARBA00022679"/>
    </source>
</evidence>
<feature type="non-terminal residue" evidence="4">
    <location>
        <position position="181"/>
    </location>
</feature>
<dbReference type="PANTHER" id="PTHR30481:SF4">
    <property type="entry name" value="SITE-SPECIFIC DNA-METHYLTRANSFERASE (ADENINE-SPECIFIC)"/>
    <property type="match status" value="1"/>
</dbReference>
<accession>A0A6B1FBF8</accession>
<dbReference type="Pfam" id="PF02086">
    <property type="entry name" value="MethyltransfD12"/>
    <property type="match status" value="1"/>
</dbReference>
<evidence type="ECO:0000256" key="1">
    <source>
        <dbReference type="ARBA" id="ARBA00022603"/>
    </source>
</evidence>
<reference evidence="4" key="1">
    <citation type="submission" date="2019-09" db="EMBL/GenBank/DDBJ databases">
        <title>Characterisation of the sponge microbiome using genome-centric metagenomics.</title>
        <authorList>
            <person name="Engelberts J.P."/>
            <person name="Robbins S.J."/>
            <person name="De Goeij J.M."/>
            <person name="Aranda M."/>
            <person name="Bell S.C."/>
            <person name="Webster N.S."/>
        </authorList>
    </citation>
    <scope>NUCLEOTIDE SEQUENCE</scope>
    <source>
        <strain evidence="4">SB0676_bin_10</strain>
    </source>
</reference>
<keyword evidence="2" id="KW-0808">Transferase</keyword>
<dbReference type="AlphaFoldDB" id="A0A6B1FBF8"/>
<dbReference type="SUPFAM" id="SSF53335">
    <property type="entry name" value="S-adenosyl-L-methionine-dependent methyltransferases"/>
    <property type="match status" value="1"/>
</dbReference>
<dbReference type="InterPro" id="IPR012327">
    <property type="entry name" value="MeTrfase_D12"/>
</dbReference>
<sequence length="181" mass="20242">MRIVEVARDGAILDFSTAALTPFSREELVRACAPEKGLDKLEQARRFYVRACQTHTGLAQKSSEGRWAHCVLTSRAGMSGAVSRWVGSVEGLSEITQRLQRVQIENAPAIEVIQRYDTASTVFYVDPPYVHAARGDSAAYSYEMTDKDHKNLAKVLNSVRGRVVLSGYRTDLYILYLPLWS</sequence>
<dbReference type="GO" id="GO:0006298">
    <property type="term" value="P:mismatch repair"/>
    <property type="evidence" value="ECO:0007669"/>
    <property type="project" value="TreeGrafter"/>
</dbReference>
<dbReference type="Gene3D" id="3.40.50.150">
    <property type="entry name" value="Vaccinia Virus protein VP39"/>
    <property type="match status" value="1"/>
</dbReference>
<proteinExistence type="predicted"/>
<keyword evidence="1 4" id="KW-0489">Methyltransferase</keyword>
<evidence type="ECO:0000313" key="4">
    <source>
        <dbReference type="EMBL" id="MYG38594.1"/>
    </source>
</evidence>
<dbReference type="EMBL" id="VYDO01000207">
    <property type="protein sequence ID" value="MYG38594.1"/>
    <property type="molecule type" value="Genomic_DNA"/>
</dbReference>
<keyword evidence="3" id="KW-0949">S-adenosyl-L-methionine</keyword>
<dbReference type="PANTHER" id="PTHR30481">
    <property type="entry name" value="DNA ADENINE METHYLASE"/>
    <property type="match status" value="1"/>
</dbReference>
<comment type="caution">
    <text evidence="4">The sequence shown here is derived from an EMBL/GenBank/DDBJ whole genome shotgun (WGS) entry which is preliminary data.</text>
</comment>
<protein>
    <submittedName>
        <fullName evidence="4">DNA adenine methylase</fullName>
    </submittedName>
</protein>
<dbReference type="GO" id="GO:0009307">
    <property type="term" value="P:DNA restriction-modification system"/>
    <property type="evidence" value="ECO:0007669"/>
    <property type="project" value="InterPro"/>
</dbReference>
<dbReference type="GO" id="GO:0009007">
    <property type="term" value="F:site-specific DNA-methyltransferase (adenine-specific) activity"/>
    <property type="evidence" value="ECO:0007669"/>
    <property type="project" value="UniProtKB-EC"/>
</dbReference>
<dbReference type="InterPro" id="IPR029063">
    <property type="entry name" value="SAM-dependent_MTases_sf"/>
</dbReference>
<dbReference type="GO" id="GO:0032259">
    <property type="term" value="P:methylation"/>
    <property type="evidence" value="ECO:0007669"/>
    <property type="project" value="UniProtKB-KW"/>
</dbReference>